<keyword evidence="4 8" id="KW-1133">Transmembrane helix</keyword>
<dbReference type="PANTHER" id="PTHR42643">
    <property type="entry name" value="IONOTROPIC RECEPTOR 20A-RELATED"/>
    <property type="match status" value="1"/>
</dbReference>
<keyword evidence="7" id="KW-0325">Glycoprotein</keyword>
<evidence type="ECO:0000256" key="7">
    <source>
        <dbReference type="ARBA" id="ARBA00023180"/>
    </source>
</evidence>
<dbReference type="Gene3D" id="1.10.287.70">
    <property type="match status" value="1"/>
</dbReference>
<dbReference type="PANTHER" id="PTHR42643:SF24">
    <property type="entry name" value="IONOTROPIC RECEPTOR 60A"/>
    <property type="match status" value="1"/>
</dbReference>
<evidence type="ECO:0000256" key="4">
    <source>
        <dbReference type="ARBA" id="ARBA00022989"/>
    </source>
</evidence>
<evidence type="ECO:0000313" key="10">
    <source>
        <dbReference type="Proteomes" id="UP000198287"/>
    </source>
</evidence>
<keyword evidence="5 8" id="KW-0472">Membrane</keyword>
<evidence type="ECO:0000256" key="8">
    <source>
        <dbReference type="SAM" id="Phobius"/>
    </source>
</evidence>
<keyword evidence="3 8" id="KW-0812">Transmembrane</keyword>
<dbReference type="EMBL" id="LNIX01000058">
    <property type="protein sequence ID" value="OXA37360.1"/>
    <property type="molecule type" value="Genomic_DNA"/>
</dbReference>
<keyword evidence="10" id="KW-1185">Reference proteome</keyword>
<gene>
    <name evidence="9" type="ORF">Fcan01_27855</name>
</gene>
<name>A0A226CX76_FOLCA</name>
<evidence type="ECO:0000256" key="6">
    <source>
        <dbReference type="ARBA" id="ARBA00023170"/>
    </source>
</evidence>
<comment type="caution">
    <text evidence="9">The sequence shown here is derived from an EMBL/GenBank/DDBJ whole genome shotgun (WGS) entry which is preliminary data.</text>
</comment>
<dbReference type="InterPro" id="IPR052192">
    <property type="entry name" value="Insect_Ionotropic_Sensory_Rcpt"/>
</dbReference>
<keyword evidence="2" id="KW-1003">Cell membrane</keyword>
<feature type="transmembrane region" description="Helical" evidence="8">
    <location>
        <begin position="293"/>
        <end position="317"/>
    </location>
</feature>
<reference evidence="9 10" key="1">
    <citation type="submission" date="2015-12" db="EMBL/GenBank/DDBJ databases">
        <title>The genome of Folsomia candida.</title>
        <authorList>
            <person name="Faddeeva A."/>
            <person name="Derks M.F."/>
            <person name="Anvar Y."/>
            <person name="Smit S."/>
            <person name="Van Straalen N."/>
            <person name="Roelofs D."/>
        </authorList>
    </citation>
    <scope>NUCLEOTIDE SEQUENCE [LARGE SCALE GENOMIC DNA]</scope>
    <source>
        <strain evidence="9 10">VU population</strain>
        <tissue evidence="9">Whole body</tissue>
    </source>
</reference>
<feature type="transmembrane region" description="Helical" evidence="8">
    <location>
        <begin position="233"/>
        <end position="252"/>
    </location>
</feature>
<proteinExistence type="predicted"/>
<evidence type="ECO:0000256" key="1">
    <source>
        <dbReference type="ARBA" id="ARBA00004651"/>
    </source>
</evidence>
<accession>A0A226CX76</accession>
<dbReference type="GO" id="GO:0005886">
    <property type="term" value="C:plasma membrane"/>
    <property type="evidence" value="ECO:0007669"/>
    <property type="project" value="UniProtKB-SubCell"/>
</dbReference>
<sequence>MGSWSLWLSDYVYGHKYYSKFHYQHDNVSKILISTIGKSELENFYIYPRRRAYFEISSTSFDKLGVLYSSGNTSRIICVQPIGIMTFTYLTMKCAALDKNILHTFNNLNSIPTLWILKNFKNMDIGYRTKAFHVVAAPLISNPFNRTGKLSIYQHLLQIIFSKANASLHFFPSPTNSGIYKPRISTLTLGRIKLTRSRYRNSVPLKFDGYQFLTCHSESFVSFRFYVIPFQSVVWGSLMGTIVILVVTVHLYQKYYEVSFGNSFSPWLFVLANIFEEAGHIPRITEHKTFFRLVLGGWILMSVVLTNCYNGLMISYLNSPLPKSKIPEKFQDLLCDEEDARIFKDYEERKNISIWFNNAKNQIRQTSMYATFPLKATPCFKIFSAVSNNNGYMFLELLDQTWTSLLFANYDSSHVSVEIVTILLLGDPKHIMTPRGHYLSAFFAPTEDLLSQIMLSTQEEISKCEKSVLVIEASDSAAEIEYLTKKFTQVDFYKSKDTLRLAPFGWSFEGEGESRIPKYFQSIVESGIQARLDYEKQMR</sequence>
<comment type="subcellular location">
    <subcellularLocation>
        <location evidence="1">Cell membrane</location>
        <topology evidence="1">Multi-pass membrane protein</topology>
    </subcellularLocation>
</comment>
<evidence type="ECO:0000313" key="9">
    <source>
        <dbReference type="EMBL" id="OXA37360.1"/>
    </source>
</evidence>
<evidence type="ECO:0000256" key="2">
    <source>
        <dbReference type="ARBA" id="ARBA00022475"/>
    </source>
</evidence>
<organism evidence="9 10">
    <name type="scientific">Folsomia candida</name>
    <name type="common">Springtail</name>
    <dbReference type="NCBI Taxonomy" id="158441"/>
    <lineage>
        <taxon>Eukaryota</taxon>
        <taxon>Metazoa</taxon>
        <taxon>Ecdysozoa</taxon>
        <taxon>Arthropoda</taxon>
        <taxon>Hexapoda</taxon>
        <taxon>Collembola</taxon>
        <taxon>Entomobryomorpha</taxon>
        <taxon>Isotomoidea</taxon>
        <taxon>Isotomidae</taxon>
        <taxon>Proisotominae</taxon>
        <taxon>Folsomia</taxon>
    </lineage>
</organism>
<dbReference type="AlphaFoldDB" id="A0A226CX76"/>
<evidence type="ECO:0000256" key="3">
    <source>
        <dbReference type="ARBA" id="ARBA00022692"/>
    </source>
</evidence>
<keyword evidence="6" id="KW-0675">Receptor</keyword>
<protein>
    <submittedName>
        <fullName evidence="9">Uncharacterized protein</fullName>
    </submittedName>
</protein>
<dbReference type="Proteomes" id="UP000198287">
    <property type="component" value="Unassembled WGS sequence"/>
</dbReference>
<evidence type="ECO:0000256" key="5">
    <source>
        <dbReference type="ARBA" id="ARBA00023136"/>
    </source>
</evidence>